<name>A0A0C2YMA7_HEBCY</name>
<keyword evidence="1" id="KW-0812">Transmembrane</keyword>
<dbReference type="OrthoDB" id="2113294at2759"/>
<organism evidence="2 3">
    <name type="scientific">Hebeloma cylindrosporum</name>
    <dbReference type="NCBI Taxonomy" id="76867"/>
    <lineage>
        <taxon>Eukaryota</taxon>
        <taxon>Fungi</taxon>
        <taxon>Dikarya</taxon>
        <taxon>Basidiomycota</taxon>
        <taxon>Agaricomycotina</taxon>
        <taxon>Agaricomycetes</taxon>
        <taxon>Agaricomycetidae</taxon>
        <taxon>Agaricales</taxon>
        <taxon>Agaricineae</taxon>
        <taxon>Hymenogastraceae</taxon>
        <taxon>Hebeloma</taxon>
    </lineage>
</organism>
<reference evidence="2 3" key="1">
    <citation type="submission" date="2014-04" db="EMBL/GenBank/DDBJ databases">
        <authorList>
            <consortium name="DOE Joint Genome Institute"/>
            <person name="Kuo A."/>
            <person name="Gay G."/>
            <person name="Dore J."/>
            <person name="Kohler A."/>
            <person name="Nagy L.G."/>
            <person name="Floudas D."/>
            <person name="Copeland A."/>
            <person name="Barry K.W."/>
            <person name="Cichocki N."/>
            <person name="Veneault-Fourrey C."/>
            <person name="LaButti K."/>
            <person name="Lindquist E.A."/>
            <person name="Lipzen A."/>
            <person name="Lundell T."/>
            <person name="Morin E."/>
            <person name="Murat C."/>
            <person name="Sun H."/>
            <person name="Tunlid A."/>
            <person name="Henrissat B."/>
            <person name="Grigoriev I.V."/>
            <person name="Hibbett D.S."/>
            <person name="Martin F."/>
            <person name="Nordberg H.P."/>
            <person name="Cantor M.N."/>
            <person name="Hua S.X."/>
        </authorList>
    </citation>
    <scope>NUCLEOTIDE SEQUENCE [LARGE SCALE GENOMIC DNA]</scope>
    <source>
        <strain evidence="3">h7</strain>
    </source>
</reference>
<keyword evidence="1" id="KW-0472">Membrane</keyword>
<dbReference type="EMBL" id="KN831778">
    <property type="protein sequence ID" value="KIM42112.1"/>
    <property type="molecule type" value="Genomic_DNA"/>
</dbReference>
<keyword evidence="1" id="KW-1133">Transmembrane helix</keyword>
<evidence type="ECO:0000256" key="1">
    <source>
        <dbReference type="SAM" id="Phobius"/>
    </source>
</evidence>
<proteinExistence type="predicted"/>
<dbReference type="STRING" id="686832.A0A0C2YMA7"/>
<protein>
    <submittedName>
        <fullName evidence="2">Uncharacterized protein</fullName>
    </submittedName>
</protein>
<feature type="transmembrane region" description="Helical" evidence="1">
    <location>
        <begin position="12"/>
        <end position="29"/>
    </location>
</feature>
<dbReference type="AlphaFoldDB" id="A0A0C2YMA7"/>
<evidence type="ECO:0000313" key="2">
    <source>
        <dbReference type="EMBL" id="KIM42112.1"/>
    </source>
</evidence>
<keyword evidence="3" id="KW-1185">Reference proteome</keyword>
<sequence>MAPMTRTSVTRILLLLCCGSFLYSVFLFFPKIDQQFLSTKGFGFHRQASEQFPVNAYRPLASHIAQHFPPPDTTRKKYHEWNAQTLRELYVCMALSNCGANQQKVALLASHWFEEAIVRDWRGGEGVWYYKNLRELGYTTLFANSFDEALEQYRLFPDLVKVVIRNRAGDCHKDTKCVKGPNNPSGIPAWKIFDFEYFSSPEGGHHGASLMKGKWILSANPDPRFADGQGPIQYLGFSIEEECSKLPIIPLAERSHQVWMLMKQLTYVYDHRFTWNRSYFSLAAQELGIDFVGGWQINQHYQWEPDKKGTMIDIEDKEHRTEFAHEIGSSKMLIGVGNPYWSPSPYNALCQGIPFLNPIINWDRGDPWNKAKWHSQHPSLNLLDPPYVYNVHKGNYTGFIEAIKLGTQTEIPRFVEPQSSS</sequence>
<reference evidence="3" key="2">
    <citation type="submission" date="2015-01" db="EMBL/GenBank/DDBJ databases">
        <title>Evolutionary Origins and Diversification of the Mycorrhizal Mutualists.</title>
        <authorList>
            <consortium name="DOE Joint Genome Institute"/>
            <consortium name="Mycorrhizal Genomics Consortium"/>
            <person name="Kohler A."/>
            <person name="Kuo A."/>
            <person name="Nagy L.G."/>
            <person name="Floudas D."/>
            <person name="Copeland A."/>
            <person name="Barry K.W."/>
            <person name="Cichocki N."/>
            <person name="Veneault-Fourrey C."/>
            <person name="LaButti K."/>
            <person name="Lindquist E.A."/>
            <person name="Lipzen A."/>
            <person name="Lundell T."/>
            <person name="Morin E."/>
            <person name="Murat C."/>
            <person name="Riley R."/>
            <person name="Ohm R."/>
            <person name="Sun H."/>
            <person name="Tunlid A."/>
            <person name="Henrissat B."/>
            <person name="Grigoriev I.V."/>
            <person name="Hibbett D.S."/>
            <person name="Martin F."/>
        </authorList>
    </citation>
    <scope>NUCLEOTIDE SEQUENCE [LARGE SCALE GENOMIC DNA]</scope>
    <source>
        <strain evidence="3">h7</strain>
    </source>
</reference>
<evidence type="ECO:0000313" key="3">
    <source>
        <dbReference type="Proteomes" id="UP000053424"/>
    </source>
</evidence>
<dbReference type="HOGENOM" id="CLU_033184_0_0_1"/>
<gene>
    <name evidence="2" type="ORF">M413DRAFT_18556</name>
</gene>
<accession>A0A0C2YMA7</accession>
<dbReference type="Proteomes" id="UP000053424">
    <property type="component" value="Unassembled WGS sequence"/>
</dbReference>